<dbReference type="GO" id="GO:0030490">
    <property type="term" value="P:maturation of SSU-rRNA"/>
    <property type="evidence" value="ECO:0007669"/>
    <property type="project" value="TreeGrafter"/>
</dbReference>
<dbReference type="InterPro" id="IPR039907">
    <property type="entry name" value="NOB1"/>
</dbReference>
<feature type="binding site" evidence="13">
    <location>
        <position position="241"/>
    </location>
    <ligand>
        <name>Zn(2+)</name>
        <dbReference type="ChEBI" id="CHEBI:29105"/>
    </ligand>
</feature>
<evidence type="ECO:0000256" key="8">
    <source>
        <dbReference type="ARBA" id="ARBA00022801"/>
    </source>
</evidence>
<feature type="binding site" evidence="13">
    <location>
        <position position="238"/>
    </location>
    <ligand>
        <name>Zn(2+)</name>
        <dbReference type="ChEBI" id="CHEBI:29105"/>
    </ligand>
</feature>
<keyword evidence="6 12" id="KW-0479">Metal-binding</keyword>
<evidence type="ECO:0000259" key="16">
    <source>
        <dbReference type="Pfam" id="PF17146"/>
    </source>
</evidence>
<evidence type="ECO:0000259" key="15">
    <source>
        <dbReference type="Pfam" id="PF08772"/>
    </source>
</evidence>
<dbReference type="FunFam" id="3.40.50.1010:FF:000018">
    <property type="entry name" value="RNA-binding protein NOB1"/>
    <property type="match status" value="1"/>
</dbReference>
<organism evidence="17 18">
    <name type="scientific">Folsomia candida</name>
    <name type="common">Springtail</name>
    <dbReference type="NCBI Taxonomy" id="158441"/>
    <lineage>
        <taxon>Eukaryota</taxon>
        <taxon>Metazoa</taxon>
        <taxon>Ecdysozoa</taxon>
        <taxon>Arthropoda</taxon>
        <taxon>Hexapoda</taxon>
        <taxon>Collembola</taxon>
        <taxon>Entomobryomorpha</taxon>
        <taxon>Isotomoidea</taxon>
        <taxon>Isotomidae</taxon>
        <taxon>Proisotominae</taxon>
        <taxon>Folsomia</taxon>
    </lineage>
</organism>
<protein>
    <recommendedName>
        <fullName evidence="3 12">RNA-binding protein NOB1</fullName>
    </recommendedName>
</protein>
<dbReference type="Pfam" id="PF17146">
    <property type="entry name" value="PIN_6"/>
    <property type="match status" value="1"/>
</dbReference>
<feature type="region of interest" description="Disordered" evidence="14">
    <location>
        <begin position="358"/>
        <end position="381"/>
    </location>
</feature>
<dbReference type="CDD" id="cd09876">
    <property type="entry name" value="PIN_Nob1-like"/>
    <property type="match status" value="1"/>
</dbReference>
<evidence type="ECO:0000256" key="14">
    <source>
        <dbReference type="SAM" id="MobiDB-lite"/>
    </source>
</evidence>
<sequence length="381" mass="42903">MKVEHLVCDTNAFVKNIPLHELGENIYTTREVVGEIKDSATRQRLEVLPYELQFREPHSEYIQLVTRLSKVTGDYTSLSAVDIQVIALAYQITKEQLGPEASSLQLKTELDVKRLTVLGQGPAASSENKQEHEIDHNISKLDGESESADGETNSEGESSQDEDEEDDESGWITPSNYKQKIKELQSENGEFQDLDVETKVACLTNDFSMQNLMMHIGIKVLSSNGMLINQLRTYILRCYTCFQTTSKMEKLFCPKCGHKTLKRVSVTVNPDGTQVIHLSRRVNLTGKGKKFPLPMPRGGKHSNNPILSEDQPIPQQRPSKQALKRNNPLDFEYIAGNSPFVTKDVYSRAAMLGINYGGKNYWERSNPNAAKKTTGKRKNQH</sequence>
<accession>A0A226EVR6</accession>
<keyword evidence="18" id="KW-1185">Reference proteome</keyword>
<dbReference type="GO" id="GO:0004521">
    <property type="term" value="F:RNA endonuclease activity"/>
    <property type="evidence" value="ECO:0007669"/>
    <property type="project" value="UniProtKB-UniRule"/>
</dbReference>
<feature type="binding site" evidence="13">
    <location>
        <position position="253"/>
    </location>
    <ligand>
        <name>Zn(2+)</name>
        <dbReference type="ChEBI" id="CHEBI:29105"/>
    </ligand>
</feature>
<evidence type="ECO:0000256" key="4">
    <source>
        <dbReference type="ARBA" id="ARBA00022553"/>
    </source>
</evidence>
<dbReference type="AlphaFoldDB" id="A0A226EVR6"/>
<keyword evidence="4" id="KW-0597">Phosphoprotein</keyword>
<evidence type="ECO:0000256" key="9">
    <source>
        <dbReference type="ARBA" id="ARBA00022833"/>
    </source>
</evidence>
<comment type="subcellular location">
    <subcellularLocation>
        <location evidence="1 12">Nucleus</location>
    </subcellularLocation>
</comment>
<dbReference type="STRING" id="158441.A0A226EVR6"/>
<dbReference type="Proteomes" id="UP000198287">
    <property type="component" value="Unassembled WGS sequence"/>
</dbReference>
<dbReference type="OrthoDB" id="446759at2759"/>
<dbReference type="SUPFAM" id="SSF144206">
    <property type="entry name" value="NOB1 zinc finger-like"/>
    <property type="match status" value="1"/>
</dbReference>
<feature type="domain" description="Ribonuclease PIN" evidence="16">
    <location>
        <begin position="6"/>
        <end position="92"/>
    </location>
</feature>
<evidence type="ECO:0000256" key="13">
    <source>
        <dbReference type="PIRSR" id="PIRSR037125-1"/>
    </source>
</evidence>
<feature type="domain" description="Nin one binding (NOB1) Zn-ribbon-like" evidence="15">
    <location>
        <begin position="228"/>
        <end position="299"/>
    </location>
</feature>
<dbReference type="Gene3D" id="3.40.50.1010">
    <property type="entry name" value="5'-nuclease"/>
    <property type="match status" value="1"/>
</dbReference>
<comment type="function">
    <text evidence="11">May play a role in mRNA degradation. Endonuclease required for processing of 20S pre-rRNA precursor and biogenesis of 40S ribosomal subunits.</text>
</comment>
<evidence type="ECO:0000256" key="1">
    <source>
        <dbReference type="ARBA" id="ARBA00004123"/>
    </source>
</evidence>
<proteinExistence type="inferred from homology"/>
<evidence type="ECO:0000256" key="12">
    <source>
        <dbReference type="PIRNR" id="PIRNR037125"/>
    </source>
</evidence>
<dbReference type="PANTHER" id="PTHR12814:SF2">
    <property type="entry name" value="RNA-BINDING PROTEIN NOB1"/>
    <property type="match status" value="1"/>
</dbReference>
<keyword evidence="9 12" id="KW-0862">Zinc</keyword>
<reference evidence="17 18" key="1">
    <citation type="submission" date="2015-12" db="EMBL/GenBank/DDBJ databases">
        <title>The genome of Folsomia candida.</title>
        <authorList>
            <person name="Faddeeva A."/>
            <person name="Derks M.F."/>
            <person name="Anvar Y."/>
            <person name="Smit S."/>
            <person name="Van Straalen N."/>
            <person name="Roelofs D."/>
        </authorList>
    </citation>
    <scope>NUCLEOTIDE SEQUENCE [LARGE SCALE GENOMIC DNA]</scope>
    <source>
        <strain evidence="17 18">VU population</strain>
        <tissue evidence="17">Whole body</tissue>
    </source>
</reference>
<name>A0A226EVR6_FOLCA</name>
<feature type="region of interest" description="Disordered" evidence="14">
    <location>
        <begin position="288"/>
        <end position="321"/>
    </location>
</feature>
<dbReference type="GO" id="GO:0005634">
    <property type="term" value="C:nucleus"/>
    <property type="evidence" value="ECO:0007669"/>
    <property type="project" value="UniProtKB-SubCell"/>
</dbReference>
<dbReference type="InterPro" id="IPR014881">
    <property type="entry name" value="NOB1_Zn-bd"/>
</dbReference>
<dbReference type="EMBL" id="LNIX01000002">
    <property type="protein sequence ID" value="OXA61184.1"/>
    <property type="molecule type" value="Genomic_DNA"/>
</dbReference>
<keyword evidence="5" id="KW-0540">Nuclease</keyword>
<comment type="caution">
    <text evidence="17">The sequence shown here is derived from an EMBL/GenBank/DDBJ whole genome shotgun (WGS) entry which is preliminary data.</text>
</comment>
<dbReference type="InterPro" id="IPR033411">
    <property type="entry name" value="Ribonuclease_PIN"/>
</dbReference>
<dbReference type="GO" id="GO:0016787">
    <property type="term" value="F:hydrolase activity"/>
    <property type="evidence" value="ECO:0007669"/>
    <property type="project" value="UniProtKB-KW"/>
</dbReference>
<evidence type="ECO:0000256" key="5">
    <source>
        <dbReference type="ARBA" id="ARBA00022722"/>
    </source>
</evidence>
<evidence type="ECO:0000256" key="6">
    <source>
        <dbReference type="ARBA" id="ARBA00022723"/>
    </source>
</evidence>
<keyword evidence="7" id="KW-0863">Zinc-finger</keyword>
<keyword evidence="8" id="KW-0378">Hydrolase</keyword>
<comment type="similarity">
    <text evidence="2 12">Belongs to the NOB1 family.</text>
</comment>
<dbReference type="GO" id="GO:0008270">
    <property type="term" value="F:zinc ion binding"/>
    <property type="evidence" value="ECO:0007669"/>
    <property type="project" value="UniProtKB-KW"/>
</dbReference>
<evidence type="ECO:0000256" key="3">
    <source>
        <dbReference type="ARBA" id="ARBA00018439"/>
    </source>
</evidence>
<dbReference type="InterPro" id="IPR036283">
    <property type="entry name" value="NOB1_Zf-like_sf"/>
</dbReference>
<feature type="region of interest" description="Disordered" evidence="14">
    <location>
        <begin position="121"/>
        <end position="174"/>
    </location>
</feature>
<feature type="binding site" evidence="13">
    <location>
        <position position="256"/>
    </location>
    <ligand>
        <name>Zn(2+)</name>
        <dbReference type="ChEBI" id="CHEBI:29105"/>
    </ligand>
</feature>
<dbReference type="Pfam" id="PF08772">
    <property type="entry name" value="Zn_ribbon_NOB1"/>
    <property type="match status" value="1"/>
</dbReference>
<dbReference type="GO" id="GO:0030688">
    <property type="term" value="C:preribosome, small subunit precursor"/>
    <property type="evidence" value="ECO:0007669"/>
    <property type="project" value="TreeGrafter"/>
</dbReference>
<evidence type="ECO:0000256" key="7">
    <source>
        <dbReference type="ARBA" id="ARBA00022771"/>
    </source>
</evidence>
<gene>
    <name evidence="17" type="ORF">Fcan01_04643</name>
</gene>
<evidence type="ECO:0000313" key="17">
    <source>
        <dbReference type="EMBL" id="OXA61184.1"/>
    </source>
</evidence>
<feature type="compositionally biased region" description="Basic and acidic residues" evidence="14">
    <location>
        <begin position="128"/>
        <end position="143"/>
    </location>
</feature>
<evidence type="ECO:0000313" key="18">
    <source>
        <dbReference type="Proteomes" id="UP000198287"/>
    </source>
</evidence>
<dbReference type="InterPro" id="IPR017117">
    <property type="entry name" value="Nob1_euk"/>
</dbReference>
<feature type="compositionally biased region" description="Acidic residues" evidence="14">
    <location>
        <begin position="144"/>
        <end position="169"/>
    </location>
</feature>
<evidence type="ECO:0000256" key="10">
    <source>
        <dbReference type="ARBA" id="ARBA00023242"/>
    </source>
</evidence>
<dbReference type="OMA" id="GYELECE"/>
<dbReference type="Gene3D" id="6.20.210.10">
    <property type="entry name" value="Nin one binding (NOB1), Zn-ribbon-like"/>
    <property type="match status" value="1"/>
</dbReference>
<keyword evidence="10 12" id="KW-0539">Nucleus</keyword>
<evidence type="ECO:0000256" key="11">
    <source>
        <dbReference type="ARBA" id="ARBA00045628"/>
    </source>
</evidence>
<dbReference type="PANTHER" id="PTHR12814">
    <property type="entry name" value="RNA-BINDING PROTEIN NOB1"/>
    <property type="match status" value="1"/>
</dbReference>
<evidence type="ECO:0000256" key="2">
    <source>
        <dbReference type="ARBA" id="ARBA00005858"/>
    </source>
</evidence>
<dbReference type="PIRSF" id="PIRSF037125">
    <property type="entry name" value="D-site_20S_pre-rRNA_nuclease"/>
    <property type="match status" value="1"/>
</dbReference>